<dbReference type="OrthoDB" id="2020414at2"/>
<dbReference type="Proteomes" id="UP000008922">
    <property type="component" value="Chromosome"/>
</dbReference>
<reference evidence="2 3" key="1">
    <citation type="submission" date="2010-12" db="EMBL/GenBank/DDBJ databases">
        <title>Whole genome sequence of Anaerolinea thermophila UNI-1.</title>
        <authorList>
            <person name="Narita-Yamada S."/>
            <person name="Kishi E."/>
            <person name="Watanabe Y."/>
            <person name="Takasaki K."/>
            <person name="Ankai A."/>
            <person name="Oguchi A."/>
            <person name="Fukui S."/>
            <person name="Takahashi M."/>
            <person name="Yashiro I."/>
            <person name="Hosoyama A."/>
            <person name="Sekiguchi Y."/>
            <person name="Hanada S."/>
            <person name="Fujita N."/>
        </authorList>
    </citation>
    <scope>NUCLEOTIDE SEQUENCE [LARGE SCALE GENOMIC DNA]</scope>
    <source>
        <strain evidence="3">DSM 14523 / JCM 11388 / NBRC 100420 / UNI-1</strain>
    </source>
</reference>
<proteinExistence type="predicted"/>
<gene>
    <name evidence="2" type="ordered locus">ANT_06510</name>
</gene>
<protein>
    <submittedName>
        <fullName evidence="2">Hypothetical membrane protein</fullName>
    </submittedName>
</protein>
<dbReference type="KEGG" id="atm:ANT_06510"/>
<dbReference type="InParanoid" id="E8N1T0"/>
<feature type="transmembrane region" description="Helical" evidence="1">
    <location>
        <begin position="323"/>
        <end position="343"/>
    </location>
</feature>
<feature type="transmembrane region" description="Helical" evidence="1">
    <location>
        <begin position="263"/>
        <end position="286"/>
    </location>
</feature>
<keyword evidence="1" id="KW-1133">Transmembrane helix</keyword>
<dbReference type="eggNOG" id="COG1807">
    <property type="taxonomic scope" value="Bacteria"/>
</dbReference>
<feature type="transmembrane region" description="Helical" evidence="1">
    <location>
        <begin position="215"/>
        <end position="232"/>
    </location>
</feature>
<sequence length="549" mass="62956">MKKRLSESLFFLIVLAYLAYGVVFLLKMVVEIDGKPYFLLFDDATISMTYARNLAQGYGLVWNPGGERVEGFTNLLWVLYMALFHLFPIPENWMALPIQLTGLALVIANLFVVRRIAERLAPGNLWVMVLGVGMTAFYYPLTNWSLIGTEVSVILLGVSVSVWLALEILNDGRFRPELYLWMGLLTLVRPDAAVGFLTVWGFLLWFDSRNRRAHLLWGTGMFLLFMGGQTLWRCWYYGEWVPNTYVLKMEGLPAWARIRRGLVAFYHFTLGMFFPLVLFPLSLPFFRRDRKVLLLALVFLAHCAYSIYVGGDAWEHRGGANRFIAPGMPAFFLLFALTAWHWMDGIRRWVQSRFSSLKVGVSALAGVGLAAFALASLLMMNRLVNNGWLLTNLRNPEKGALRFFLLYERSIYVPGSLRYARDGLLIREVTTPEAKVAMVTAGNICYFAHRTCIDLLGKADPYIARAPIQVPPDADWQILRPGHIKFDYEYSIGILQPDVVVELLESTYDIGERYLTDYEKVKLNGHWMYFRKNSTAVNWERLYVLREDS</sequence>
<feature type="transmembrane region" description="Helical" evidence="1">
    <location>
        <begin position="363"/>
        <end position="384"/>
    </location>
</feature>
<accession>E8N1T0</accession>
<evidence type="ECO:0000256" key="1">
    <source>
        <dbReference type="SAM" id="Phobius"/>
    </source>
</evidence>
<organism evidence="2 3">
    <name type="scientific">Anaerolinea thermophila (strain DSM 14523 / JCM 11388 / NBRC 100420 / UNI-1)</name>
    <dbReference type="NCBI Taxonomy" id="926569"/>
    <lineage>
        <taxon>Bacteria</taxon>
        <taxon>Bacillati</taxon>
        <taxon>Chloroflexota</taxon>
        <taxon>Anaerolineae</taxon>
        <taxon>Anaerolineales</taxon>
        <taxon>Anaerolineaceae</taxon>
        <taxon>Anaerolinea</taxon>
    </lineage>
</organism>
<evidence type="ECO:0000313" key="2">
    <source>
        <dbReference type="EMBL" id="BAJ62685.1"/>
    </source>
</evidence>
<keyword evidence="1" id="KW-0472">Membrane</keyword>
<feature type="transmembrane region" description="Helical" evidence="1">
    <location>
        <begin position="9"/>
        <end position="30"/>
    </location>
</feature>
<feature type="transmembrane region" description="Helical" evidence="1">
    <location>
        <begin position="178"/>
        <end position="203"/>
    </location>
</feature>
<keyword evidence="3" id="KW-1185">Reference proteome</keyword>
<evidence type="ECO:0000313" key="3">
    <source>
        <dbReference type="Proteomes" id="UP000008922"/>
    </source>
</evidence>
<name>E8N1T0_ANATU</name>
<dbReference type="STRING" id="926569.ANT_06510"/>
<dbReference type="EMBL" id="AP012029">
    <property type="protein sequence ID" value="BAJ62685.1"/>
    <property type="molecule type" value="Genomic_DNA"/>
</dbReference>
<dbReference type="HOGENOM" id="CLU_488889_0_0_0"/>
<feature type="transmembrane region" description="Helical" evidence="1">
    <location>
        <begin position="292"/>
        <end position="311"/>
    </location>
</feature>
<dbReference type="RefSeq" id="WP_013559080.1">
    <property type="nucleotide sequence ID" value="NC_014960.1"/>
</dbReference>
<feature type="transmembrane region" description="Helical" evidence="1">
    <location>
        <begin position="125"/>
        <end position="141"/>
    </location>
</feature>
<keyword evidence="1" id="KW-0812">Transmembrane</keyword>
<dbReference type="AlphaFoldDB" id="E8N1T0"/>
<feature type="transmembrane region" description="Helical" evidence="1">
    <location>
        <begin position="93"/>
        <end position="113"/>
    </location>
</feature>